<evidence type="ECO:0000259" key="2">
    <source>
        <dbReference type="Pfam" id="PF01266"/>
    </source>
</evidence>
<evidence type="ECO:0000313" key="3">
    <source>
        <dbReference type="EMBL" id="KAK3176396.1"/>
    </source>
</evidence>
<dbReference type="Gene3D" id="3.50.50.60">
    <property type="entry name" value="FAD/NAD(P)-binding domain"/>
    <property type="match status" value="1"/>
</dbReference>
<comment type="caution">
    <text evidence="3">The sequence shown here is derived from an EMBL/GenBank/DDBJ whole genome shotgun (WGS) entry which is preliminary data.</text>
</comment>
<dbReference type="EMBL" id="JASNWA010000004">
    <property type="protein sequence ID" value="KAK3176396.1"/>
    <property type="molecule type" value="Genomic_DNA"/>
</dbReference>
<dbReference type="InterPro" id="IPR006076">
    <property type="entry name" value="FAD-dep_OxRdtase"/>
</dbReference>
<dbReference type="PANTHER" id="PTHR13847">
    <property type="entry name" value="SARCOSINE DEHYDROGENASE-RELATED"/>
    <property type="match status" value="1"/>
</dbReference>
<reference evidence="3" key="1">
    <citation type="submission" date="2022-11" db="EMBL/GenBank/DDBJ databases">
        <title>Chromosomal genome sequence assembly and mating type (MAT) locus characterization of the leprose asexual lichenized fungus Lepraria neglecta (Nyl.) Erichsen.</title>
        <authorList>
            <person name="Allen J.L."/>
            <person name="Pfeffer B."/>
        </authorList>
    </citation>
    <scope>NUCLEOTIDE SEQUENCE</scope>
    <source>
        <strain evidence="3">Allen 5258</strain>
    </source>
</reference>
<feature type="domain" description="FAD dependent oxidoreductase" evidence="2">
    <location>
        <begin position="42"/>
        <end position="425"/>
    </location>
</feature>
<protein>
    <recommendedName>
        <fullName evidence="2">FAD dependent oxidoreductase domain-containing protein</fullName>
    </recommendedName>
</protein>
<dbReference type="AlphaFoldDB" id="A0AAE0DN70"/>
<name>A0AAE0DN70_9LECA</name>
<dbReference type="GO" id="GO:0005737">
    <property type="term" value="C:cytoplasm"/>
    <property type="evidence" value="ECO:0007669"/>
    <property type="project" value="TreeGrafter"/>
</dbReference>
<accession>A0AAE0DN70</accession>
<keyword evidence="4" id="KW-1185">Reference proteome</keyword>
<organism evidence="3 4">
    <name type="scientific">Lepraria neglecta</name>
    <dbReference type="NCBI Taxonomy" id="209136"/>
    <lineage>
        <taxon>Eukaryota</taxon>
        <taxon>Fungi</taxon>
        <taxon>Dikarya</taxon>
        <taxon>Ascomycota</taxon>
        <taxon>Pezizomycotina</taxon>
        <taxon>Lecanoromycetes</taxon>
        <taxon>OSLEUM clade</taxon>
        <taxon>Lecanoromycetidae</taxon>
        <taxon>Lecanorales</taxon>
        <taxon>Lecanorineae</taxon>
        <taxon>Stereocaulaceae</taxon>
        <taxon>Lepraria</taxon>
    </lineage>
</organism>
<evidence type="ECO:0000256" key="1">
    <source>
        <dbReference type="SAM" id="MobiDB-lite"/>
    </source>
</evidence>
<proteinExistence type="predicted"/>
<sequence length="474" mass="52289">MEERASIPPGLPRPNPTVSYWQDPPSHLANHRTTPDLPKTTDILVIGSGITGSSLAYNILNQPSPHSVLLLEARTACSGATGRNGGHTKCASYRDILGNVRDLGEEEAAKIMRLQYNTMRAIHAFAREHGIQCDSVQGDTVDVFYDQGQVEKARKAVAEIKRVLGEKDPAARYIFYSAEETEKKFLAQGSLGSLQYEAGSLSAYKFVIGVLDLALKKDLNLQTTTPALKIARNEDCQEGWTVYTPRGEVKVKKLLLATNGYTAHLYPTLQGVIVPLRGHMTAQRPGSGIPKEGLGGTYSFIYDSNYEYMIPRPPGSKFAGDIMIGGGAARAPNEGLFEWGETDDTTTDDFIRSYLEDCTKKYFGTNWGEDDPEGRLRKAWTGVMGFSADGFPLVGQVPGEEDLYIAASFQGNGMVLCFEIARALVAIMNKEDEKELNRWFPKAFRMTSERTKHKFQGKLHSKVSPMDLELKSQG</sequence>
<dbReference type="Gene3D" id="3.30.9.10">
    <property type="entry name" value="D-Amino Acid Oxidase, subunit A, domain 2"/>
    <property type="match status" value="1"/>
</dbReference>
<dbReference type="Proteomes" id="UP001276659">
    <property type="component" value="Unassembled WGS sequence"/>
</dbReference>
<dbReference type="Pfam" id="PF01266">
    <property type="entry name" value="DAO"/>
    <property type="match status" value="1"/>
</dbReference>
<dbReference type="SUPFAM" id="SSF51905">
    <property type="entry name" value="FAD/NAD(P)-binding domain"/>
    <property type="match status" value="1"/>
</dbReference>
<feature type="region of interest" description="Disordered" evidence="1">
    <location>
        <begin position="1"/>
        <end position="20"/>
    </location>
</feature>
<gene>
    <name evidence="3" type="ORF">OEA41_007719</name>
</gene>
<evidence type="ECO:0000313" key="4">
    <source>
        <dbReference type="Proteomes" id="UP001276659"/>
    </source>
</evidence>
<dbReference type="InterPro" id="IPR036188">
    <property type="entry name" value="FAD/NAD-bd_sf"/>
</dbReference>
<dbReference type="PANTHER" id="PTHR13847:SF284">
    <property type="entry name" value="FAD DEPENDENT OXIDOREDUCTASE DOMAIN-CONTAINING PROTEIN"/>
    <property type="match status" value="1"/>
</dbReference>